<evidence type="ECO:0000313" key="15">
    <source>
        <dbReference type="EMBL" id="KAK4207720.1"/>
    </source>
</evidence>
<feature type="transmembrane region" description="Helical" evidence="12">
    <location>
        <begin position="298"/>
        <end position="321"/>
    </location>
</feature>
<proteinExistence type="predicted"/>
<comment type="caution">
    <text evidence="15">The sequence shown here is derived from an EMBL/GenBank/DDBJ whole genome shotgun (WGS) entry which is preliminary data.</text>
</comment>
<keyword evidence="2" id="KW-0813">Transport</keyword>
<dbReference type="InterPro" id="IPR031468">
    <property type="entry name" value="SMP_LBD"/>
</dbReference>
<dbReference type="Pfam" id="PF00168">
    <property type="entry name" value="C2"/>
    <property type="match status" value="2"/>
</dbReference>
<feature type="compositionally biased region" description="Basic residues" evidence="11">
    <location>
        <begin position="1295"/>
        <end position="1306"/>
    </location>
</feature>
<evidence type="ECO:0000256" key="10">
    <source>
        <dbReference type="ARBA" id="ARBA00023136"/>
    </source>
</evidence>
<dbReference type="CDD" id="cd21676">
    <property type="entry name" value="SMP_Mug190"/>
    <property type="match status" value="1"/>
</dbReference>
<dbReference type="EMBL" id="MU858277">
    <property type="protein sequence ID" value="KAK4207720.1"/>
    <property type="molecule type" value="Genomic_DNA"/>
</dbReference>
<feature type="region of interest" description="Disordered" evidence="11">
    <location>
        <begin position="430"/>
        <end position="489"/>
    </location>
</feature>
<feature type="compositionally biased region" description="Acidic residues" evidence="11">
    <location>
        <begin position="45"/>
        <end position="59"/>
    </location>
</feature>
<feature type="compositionally biased region" description="Basic and acidic residues" evidence="11">
    <location>
        <begin position="168"/>
        <end position="182"/>
    </location>
</feature>
<keyword evidence="7 12" id="KW-1133">Transmembrane helix</keyword>
<dbReference type="GO" id="GO:0006869">
    <property type="term" value="P:lipid transport"/>
    <property type="evidence" value="ECO:0007669"/>
    <property type="project" value="UniProtKB-KW"/>
</dbReference>
<feature type="compositionally biased region" description="Acidic residues" evidence="11">
    <location>
        <begin position="1184"/>
        <end position="1217"/>
    </location>
</feature>
<name>A0AAN6XW67_9PEZI</name>
<evidence type="ECO:0000256" key="9">
    <source>
        <dbReference type="ARBA" id="ARBA00023121"/>
    </source>
</evidence>
<organism evidence="15 16">
    <name type="scientific">Rhypophila decipiens</name>
    <dbReference type="NCBI Taxonomy" id="261697"/>
    <lineage>
        <taxon>Eukaryota</taxon>
        <taxon>Fungi</taxon>
        <taxon>Dikarya</taxon>
        <taxon>Ascomycota</taxon>
        <taxon>Pezizomycotina</taxon>
        <taxon>Sordariomycetes</taxon>
        <taxon>Sordariomycetidae</taxon>
        <taxon>Sordariales</taxon>
        <taxon>Naviculisporaceae</taxon>
        <taxon>Rhypophila</taxon>
    </lineage>
</organism>
<feature type="domain" description="C2" evidence="13">
    <location>
        <begin position="616"/>
        <end position="744"/>
    </location>
</feature>
<sequence>MTVDLAAKVDRGARKAHGGPYTGKHPVPTIKGYREHRAEIKSREDEADDFDNQQEEGTEAGESKTRRAYDSIKAIAKNEDQPKKAAHDPYPYTNRNDPNDTPGAPLPYDQASEDLDARSPESPHPDTQEDEDQEENDNKKEKKEQKSGTEKAAASVDPKEKRKAMKKERKDKNSSHGGREVTDPVTHLPVTIHDMTDKMLKSAPENQPGFGSGEDHRTATGVEASKSGEELAREKEEMDSAHEGMSTLFPPPEFEDTKRALMAVYKNALMVGLGGVSVLGLLTLAVVSVFSARGLGHWGWSGLGGVFIAVVTAASGMLFLVHQTTGWLTMKVNGIFEDETWEAARQREISSTKSGKEMPESVAWLNSLLASIWPLINPDLFASIVDTLEDVMQASLPKVVRMVSVDDIGQGSEAFRILGVKWLPTAAANKSVNSDGSLEDSKGGNDRTVPGQGETDDSGNGGEVERGRGEKNDQEQEEDQEAIEEGMEAEDGDFVNMELAFSYRARSSGKSLQRKVRNAHLYLKFYLPGGIAVPVWVELRGIVGIMRVRLQLTPDPPFVELCTLTFLGQPRADISCVPLSKHSLNLMDVPLISSFVQSSIDAALAEYVAPKSLTLDLKDMLMGDDFKKDTLTRGVVMVFVKCARGFKHGDGGITSSSGTSDSYVTVSWGKFGKPVGSTRIIVGQQEPNWGEWIPILVSPDEINAEETLRLQIWDSDKFTADDDLGRTELSLKELMHGSKTKNKMCDRSDELRAEDPDEKMPGTLEWSVGFFSKAHIQQCQLDKQAFDPSIRDLDSLKKQVSERAKSKLREAIWSQDQGASDELHQQEAQDFKETEDNMIISAPPPDGLPSGILSIQIHNITGLEVAKLNRDRSHGAGDREDREDEAEQSDSLPDSYCIIILNHRKIYRSRTKPKNAKPFFNAGTERFVKDWRTAEVIVSVRDCREGEKNPLLGVVYLPLRRVFEKRSQVMQTYPLAGGVGYGRARISMVWRSVELQMPRELTGWDYGTLEVKGPVRAKGHLEDSLKQSKLKLTTKIGKGKMHPSSSPGQETVEWVPKKKGEDSIFLGVIKRHASAMVIEFYHSSLLSDSNPALAVLWLSTIPDEEDKVVTVKVWKGGKKQLERARSCSEYEGLDEGEKPLGEIEVTLRFWRGLSGYHKKYANKAKNSDVKGVMEVLDLVNDEKMADDDSVSYDDYDGDGVPDEDQSWSEVDHGDDESGSGKRRESSEEAEKRKMLRKAGDDDSSSSSSDNDSESESGPIQKLKRKSESALGGKSGEGSDDDGSRGPLGQVQDYKLHHKQLHRKHRGVMQWKAARTLDWMADRAKHGKQKVEDVFSHGDKDTGIETEV</sequence>
<dbReference type="SMART" id="SM00239">
    <property type="entry name" value="C2"/>
    <property type="match status" value="2"/>
</dbReference>
<dbReference type="InterPro" id="IPR037765">
    <property type="entry name" value="C2B_Tricalbin"/>
</dbReference>
<keyword evidence="6" id="KW-0256">Endoplasmic reticulum</keyword>
<keyword evidence="9" id="KW-0446">Lipid-binding</keyword>
<dbReference type="PANTHER" id="PTHR47348">
    <property type="entry name" value="MEIOTICALLY UP-REGULATED GENE 190 PROTEIN"/>
    <property type="match status" value="1"/>
</dbReference>
<keyword evidence="8" id="KW-0445">Lipid transport</keyword>
<evidence type="ECO:0000256" key="3">
    <source>
        <dbReference type="ARBA" id="ARBA00022553"/>
    </source>
</evidence>
<evidence type="ECO:0000313" key="16">
    <source>
        <dbReference type="Proteomes" id="UP001301769"/>
    </source>
</evidence>
<gene>
    <name evidence="15" type="ORF">QBC37DRAFT_476366</name>
</gene>
<evidence type="ECO:0000256" key="2">
    <source>
        <dbReference type="ARBA" id="ARBA00022448"/>
    </source>
</evidence>
<dbReference type="GO" id="GO:0061817">
    <property type="term" value="P:endoplasmic reticulum-plasma membrane tethering"/>
    <property type="evidence" value="ECO:0007669"/>
    <property type="project" value="InterPro"/>
</dbReference>
<dbReference type="Pfam" id="PF25331">
    <property type="entry name" value="C2_Mug190_3rd"/>
    <property type="match status" value="1"/>
</dbReference>
<feature type="compositionally biased region" description="Acidic residues" evidence="11">
    <location>
        <begin position="475"/>
        <end position="489"/>
    </location>
</feature>
<feature type="compositionally biased region" description="Basic and acidic residues" evidence="11">
    <location>
        <begin position="136"/>
        <end position="149"/>
    </location>
</feature>
<dbReference type="CDD" id="cd04052">
    <property type="entry name" value="C2B_Tricalbin-like"/>
    <property type="match status" value="1"/>
</dbReference>
<feature type="compositionally biased region" description="Basic and acidic residues" evidence="11">
    <location>
        <begin position="870"/>
        <end position="880"/>
    </location>
</feature>
<evidence type="ECO:0000256" key="7">
    <source>
        <dbReference type="ARBA" id="ARBA00022989"/>
    </source>
</evidence>
<keyword evidence="4 12" id="KW-0812">Transmembrane</keyword>
<feature type="region of interest" description="Disordered" evidence="11">
    <location>
        <begin position="202"/>
        <end position="252"/>
    </location>
</feature>
<dbReference type="InterPro" id="IPR057349">
    <property type="entry name" value="C2_Mug190_3rd"/>
</dbReference>
<dbReference type="Gene3D" id="2.60.40.150">
    <property type="entry name" value="C2 domain"/>
    <property type="match status" value="2"/>
</dbReference>
<keyword evidence="5" id="KW-0677">Repeat</keyword>
<evidence type="ECO:0000256" key="8">
    <source>
        <dbReference type="ARBA" id="ARBA00023055"/>
    </source>
</evidence>
<reference evidence="15" key="2">
    <citation type="submission" date="2023-05" db="EMBL/GenBank/DDBJ databases">
        <authorList>
            <consortium name="Lawrence Berkeley National Laboratory"/>
            <person name="Steindorff A."/>
            <person name="Hensen N."/>
            <person name="Bonometti L."/>
            <person name="Westerberg I."/>
            <person name="Brannstrom I.O."/>
            <person name="Guillou S."/>
            <person name="Cros-Aarteil S."/>
            <person name="Calhoun S."/>
            <person name="Haridas S."/>
            <person name="Kuo A."/>
            <person name="Mondo S."/>
            <person name="Pangilinan J."/>
            <person name="Riley R."/>
            <person name="Labutti K."/>
            <person name="Andreopoulos B."/>
            <person name="Lipzen A."/>
            <person name="Chen C."/>
            <person name="Yanf M."/>
            <person name="Daum C."/>
            <person name="Ng V."/>
            <person name="Clum A."/>
            <person name="Ohm R."/>
            <person name="Martin F."/>
            <person name="Silar P."/>
            <person name="Natvig D."/>
            <person name="Lalanne C."/>
            <person name="Gautier V."/>
            <person name="Ament-Velasquez S.L."/>
            <person name="Kruys A."/>
            <person name="Hutchinson M.I."/>
            <person name="Powell A.J."/>
            <person name="Barry K."/>
            <person name="Miller A.N."/>
            <person name="Grigoriev I.V."/>
            <person name="Debuchy R."/>
            <person name="Gladieux P."/>
            <person name="Thoren M.H."/>
            <person name="Johannesson H."/>
        </authorList>
    </citation>
    <scope>NUCLEOTIDE SEQUENCE</scope>
    <source>
        <strain evidence="15">PSN293</strain>
    </source>
</reference>
<feature type="domain" description="SMP-LTD" evidence="14">
    <location>
        <begin position="358"/>
        <end position="618"/>
    </location>
</feature>
<dbReference type="PROSITE" id="PS50004">
    <property type="entry name" value="C2"/>
    <property type="match status" value="2"/>
</dbReference>
<feature type="compositionally biased region" description="Basic and acidic residues" evidence="11">
    <location>
        <begin position="1218"/>
        <end position="1240"/>
    </location>
</feature>
<reference evidence="15" key="1">
    <citation type="journal article" date="2023" name="Mol. Phylogenet. Evol.">
        <title>Genome-scale phylogeny and comparative genomics of the fungal order Sordariales.</title>
        <authorList>
            <person name="Hensen N."/>
            <person name="Bonometti L."/>
            <person name="Westerberg I."/>
            <person name="Brannstrom I.O."/>
            <person name="Guillou S."/>
            <person name="Cros-Aarteil S."/>
            <person name="Calhoun S."/>
            <person name="Haridas S."/>
            <person name="Kuo A."/>
            <person name="Mondo S."/>
            <person name="Pangilinan J."/>
            <person name="Riley R."/>
            <person name="LaButti K."/>
            <person name="Andreopoulos B."/>
            <person name="Lipzen A."/>
            <person name="Chen C."/>
            <person name="Yan M."/>
            <person name="Daum C."/>
            <person name="Ng V."/>
            <person name="Clum A."/>
            <person name="Steindorff A."/>
            <person name="Ohm R.A."/>
            <person name="Martin F."/>
            <person name="Silar P."/>
            <person name="Natvig D.O."/>
            <person name="Lalanne C."/>
            <person name="Gautier V."/>
            <person name="Ament-Velasquez S.L."/>
            <person name="Kruys A."/>
            <person name="Hutchinson M.I."/>
            <person name="Powell A.J."/>
            <person name="Barry K."/>
            <person name="Miller A.N."/>
            <person name="Grigoriev I.V."/>
            <person name="Debuchy R."/>
            <person name="Gladieux P."/>
            <person name="Hiltunen Thoren M."/>
            <person name="Johannesson H."/>
        </authorList>
    </citation>
    <scope>NUCLEOTIDE SEQUENCE</scope>
    <source>
        <strain evidence="15">PSN293</strain>
    </source>
</reference>
<feature type="compositionally biased region" description="Basic and acidic residues" evidence="11">
    <location>
        <begin position="226"/>
        <end position="242"/>
    </location>
</feature>
<dbReference type="GO" id="GO:0005789">
    <property type="term" value="C:endoplasmic reticulum membrane"/>
    <property type="evidence" value="ECO:0007669"/>
    <property type="project" value="UniProtKB-SubCell"/>
</dbReference>
<comment type="subcellular location">
    <subcellularLocation>
        <location evidence="1">Endoplasmic reticulum membrane</location>
    </subcellularLocation>
</comment>
<evidence type="ECO:0000259" key="14">
    <source>
        <dbReference type="PROSITE" id="PS51847"/>
    </source>
</evidence>
<accession>A0AAN6XW67</accession>
<feature type="compositionally biased region" description="Basic and acidic residues" evidence="11">
    <location>
        <begin position="32"/>
        <end position="44"/>
    </location>
</feature>
<feature type="compositionally biased region" description="Basic and acidic residues" evidence="11">
    <location>
        <begin position="463"/>
        <end position="474"/>
    </location>
</feature>
<dbReference type="Proteomes" id="UP001301769">
    <property type="component" value="Unassembled WGS sequence"/>
</dbReference>
<evidence type="ECO:0000256" key="4">
    <source>
        <dbReference type="ARBA" id="ARBA00022692"/>
    </source>
</evidence>
<evidence type="ECO:0000256" key="11">
    <source>
        <dbReference type="SAM" id="MobiDB-lite"/>
    </source>
</evidence>
<evidence type="ECO:0000256" key="12">
    <source>
        <dbReference type="SAM" id="Phobius"/>
    </source>
</evidence>
<dbReference type="InterPro" id="IPR035892">
    <property type="entry name" value="C2_domain_sf"/>
</dbReference>
<evidence type="ECO:0000256" key="6">
    <source>
        <dbReference type="ARBA" id="ARBA00022824"/>
    </source>
</evidence>
<evidence type="ECO:0000259" key="13">
    <source>
        <dbReference type="PROSITE" id="PS50004"/>
    </source>
</evidence>
<feature type="region of interest" description="Disordered" evidence="11">
    <location>
        <begin position="870"/>
        <end position="890"/>
    </location>
</feature>
<feature type="region of interest" description="Disordered" evidence="11">
    <location>
        <begin position="1"/>
        <end position="189"/>
    </location>
</feature>
<evidence type="ECO:0000256" key="5">
    <source>
        <dbReference type="ARBA" id="ARBA00022737"/>
    </source>
</evidence>
<dbReference type="InterPro" id="IPR000008">
    <property type="entry name" value="C2_dom"/>
</dbReference>
<dbReference type="PROSITE" id="PS51847">
    <property type="entry name" value="SMP"/>
    <property type="match status" value="1"/>
</dbReference>
<keyword evidence="3" id="KW-0597">Phosphoprotein</keyword>
<evidence type="ECO:0008006" key="17">
    <source>
        <dbReference type="Google" id="ProtNLM"/>
    </source>
</evidence>
<feature type="compositionally biased region" description="Basic and acidic residues" evidence="11">
    <location>
        <begin position="115"/>
        <end position="127"/>
    </location>
</feature>
<dbReference type="GO" id="GO:0008289">
    <property type="term" value="F:lipid binding"/>
    <property type="evidence" value="ECO:0007669"/>
    <property type="project" value="UniProtKB-KW"/>
</dbReference>
<dbReference type="PANTHER" id="PTHR47348:SF2">
    <property type="entry name" value="MEIOTICALLY UP-REGULATED 190 PROTEIN"/>
    <property type="match status" value="1"/>
</dbReference>
<dbReference type="SUPFAM" id="SSF49562">
    <property type="entry name" value="C2 domain (Calcium/lipid-binding domain, CaLB)"/>
    <property type="match status" value="2"/>
</dbReference>
<dbReference type="Pfam" id="PF25669">
    <property type="entry name" value="SMP_MUG190-like"/>
    <property type="match status" value="1"/>
</dbReference>
<feature type="transmembrane region" description="Helical" evidence="12">
    <location>
        <begin position="268"/>
        <end position="292"/>
    </location>
</feature>
<evidence type="ECO:0000256" key="1">
    <source>
        <dbReference type="ARBA" id="ARBA00004586"/>
    </source>
</evidence>
<feature type="region of interest" description="Disordered" evidence="11">
    <location>
        <begin position="1184"/>
        <end position="1306"/>
    </location>
</feature>
<keyword evidence="16" id="KW-1185">Reference proteome</keyword>
<feature type="transmembrane region" description="Helical" evidence="12">
    <location>
        <begin position="521"/>
        <end position="537"/>
    </location>
</feature>
<protein>
    <recommendedName>
        <fullName evidence="17">Meiotically up-regulated gene 190 protein</fullName>
    </recommendedName>
</protein>
<feature type="compositionally biased region" description="Basic and acidic residues" evidence="11">
    <location>
        <begin position="61"/>
        <end position="87"/>
    </location>
</feature>
<feature type="region of interest" description="Disordered" evidence="11">
    <location>
        <begin position="1325"/>
        <end position="1347"/>
    </location>
</feature>
<keyword evidence="10 12" id="KW-0472">Membrane</keyword>
<feature type="domain" description="C2" evidence="13">
    <location>
        <begin position="834"/>
        <end position="973"/>
    </location>
</feature>